<dbReference type="Proteomes" id="UP001210809">
    <property type="component" value="Unassembled WGS sequence"/>
</dbReference>
<dbReference type="InterPro" id="IPR032834">
    <property type="entry name" value="NatK-like_C"/>
</dbReference>
<feature type="transmembrane region" description="Helical" evidence="1">
    <location>
        <begin position="91"/>
        <end position="115"/>
    </location>
</feature>
<dbReference type="SUPFAM" id="SSF55874">
    <property type="entry name" value="ATPase domain of HSP90 chaperone/DNA topoisomerase II/histidine kinase"/>
    <property type="match status" value="1"/>
</dbReference>
<proteinExistence type="predicted"/>
<keyword evidence="1" id="KW-0472">Membrane</keyword>
<dbReference type="AlphaFoldDB" id="A0AAW6D4J1"/>
<name>A0AAW6D4J1_9FIRM</name>
<dbReference type="GO" id="GO:0042802">
    <property type="term" value="F:identical protein binding"/>
    <property type="evidence" value="ECO:0007669"/>
    <property type="project" value="TreeGrafter"/>
</dbReference>
<evidence type="ECO:0000313" key="3">
    <source>
        <dbReference type="EMBL" id="MDB8003640.1"/>
    </source>
</evidence>
<evidence type="ECO:0000256" key="1">
    <source>
        <dbReference type="SAM" id="Phobius"/>
    </source>
</evidence>
<dbReference type="CDD" id="cd16935">
    <property type="entry name" value="HATPase_AgrC-ComD-like"/>
    <property type="match status" value="1"/>
</dbReference>
<gene>
    <name evidence="3" type="ORF">PNE09_06120</name>
</gene>
<evidence type="ECO:0000313" key="4">
    <source>
        <dbReference type="Proteomes" id="UP001210809"/>
    </source>
</evidence>
<accession>A0AAW6D4J1</accession>
<keyword evidence="1" id="KW-1133">Transmembrane helix</keyword>
<dbReference type="InterPro" id="IPR036890">
    <property type="entry name" value="HATPase_C_sf"/>
</dbReference>
<comment type="caution">
    <text evidence="3">The sequence shown here is derived from an EMBL/GenBank/DDBJ whole genome shotgun (WGS) entry which is preliminary data.</text>
</comment>
<dbReference type="PANTHER" id="PTHR40448">
    <property type="entry name" value="TWO-COMPONENT SENSOR HISTIDINE KINASE"/>
    <property type="match status" value="1"/>
</dbReference>
<protein>
    <submittedName>
        <fullName evidence="3">GHKL domain-containing protein</fullName>
    </submittedName>
</protein>
<feature type="transmembrane region" description="Helical" evidence="1">
    <location>
        <begin position="62"/>
        <end position="79"/>
    </location>
</feature>
<feature type="transmembrane region" description="Helical" evidence="1">
    <location>
        <begin position="182"/>
        <end position="204"/>
    </location>
</feature>
<evidence type="ECO:0000259" key="2">
    <source>
        <dbReference type="Pfam" id="PF14501"/>
    </source>
</evidence>
<feature type="transmembrane region" description="Helical" evidence="1">
    <location>
        <begin position="155"/>
        <end position="176"/>
    </location>
</feature>
<feature type="domain" description="Sensor histidine kinase NatK-like C-terminal" evidence="2">
    <location>
        <begin position="324"/>
        <end position="424"/>
    </location>
</feature>
<dbReference type="Gene3D" id="3.30.565.10">
    <property type="entry name" value="Histidine kinase-like ATPase, C-terminal domain"/>
    <property type="match status" value="1"/>
</dbReference>
<organism evidence="3 4">
    <name type="scientific">[Eubacterium] siraeum</name>
    <dbReference type="NCBI Taxonomy" id="39492"/>
    <lineage>
        <taxon>Bacteria</taxon>
        <taxon>Bacillati</taxon>
        <taxon>Bacillota</taxon>
        <taxon>Clostridia</taxon>
        <taxon>Eubacteriales</taxon>
        <taxon>Oscillospiraceae</taxon>
        <taxon>Oscillospiraceae incertae sedis</taxon>
    </lineage>
</organism>
<sequence length="427" mass="48157">MNEFMLYTLTYLFSQALGIYSIYKLVRAFFEECIVKRCVEVGAFVGYYVLTSSLYLIVNVPIANFVVNIISVFLLTFMYSSSIKKKLLVDVLTYIFMAGVEMLVVTLTGYISFSITQTNDYHSIFGIVVINILKYVVSMAVSGFKNIKNGNTLPVSYWVLLLVIPVSSLFMLVVIFQSDGLVIYQITLSVIAVLIINSTVFFLFDRLAKSLLEKQEKEFVEQQNKYYENQLELINVSLENSSILRHDMKNHLQAIFTDIKNGNIIEAQQHISDITDVYNSDGEIIHTGYPAIDSIVNFKLQSARKNVVKVNVSSTLPQGLNISSFDLTVIFGNLIDNALQAVSLVPENKFIDLALHYSKGMMLIKVSNPFINEIKKSGDKVITTKKDKKNHGYGLTSVKEVVEKYNGTIDIIPENNIFTVTVVLYVD</sequence>
<feature type="transmembrane region" description="Helical" evidence="1">
    <location>
        <begin position="121"/>
        <end position="143"/>
    </location>
</feature>
<reference evidence="3" key="1">
    <citation type="submission" date="2023-01" db="EMBL/GenBank/DDBJ databases">
        <title>Human gut microbiome strain richness.</title>
        <authorList>
            <person name="Chen-Liaw A."/>
        </authorList>
    </citation>
    <scope>NUCLEOTIDE SEQUENCE</scope>
    <source>
        <strain evidence="3">1001283st1_G1_1001283B150217_161031</strain>
    </source>
</reference>
<dbReference type="PANTHER" id="PTHR40448:SF1">
    <property type="entry name" value="TWO-COMPONENT SENSOR HISTIDINE KINASE"/>
    <property type="match status" value="1"/>
</dbReference>
<feature type="transmembrane region" description="Helical" evidence="1">
    <location>
        <begin position="6"/>
        <end position="26"/>
    </location>
</feature>
<dbReference type="Pfam" id="PF14501">
    <property type="entry name" value="HATPase_c_5"/>
    <property type="match status" value="1"/>
</dbReference>
<dbReference type="EMBL" id="JAQLXW010000006">
    <property type="protein sequence ID" value="MDB8003640.1"/>
    <property type="molecule type" value="Genomic_DNA"/>
</dbReference>
<keyword evidence="1" id="KW-0812">Transmembrane</keyword>